<protein>
    <recommendedName>
        <fullName evidence="1">HepT-like domain-containing protein</fullName>
    </recommendedName>
</protein>
<dbReference type="AlphaFoldDB" id="X1HFK7"/>
<gene>
    <name evidence="2" type="ORF">S03H2_46992</name>
</gene>
<dbReference type="EMBL" id="BARU01029549">
    <property type="protein sequence ID" value="GAH68212.1"/>
    <property type="molecule type" value="Genomic_DNA"/>
</dbReference>
<comment type="caution">
    <text evidence="2">The sequence shown here is derived from an EMBL/GenBank/DDBJ whole genome shotgun (WGS) entry which is preliminary data.</text>
</comment>
<reference evidence="2" key="1">
    <citation type="journal article" date="2014" name="Front. Microbiol.">
        <title>High frequency of phylogenetically diverse reductive dehalogenase-homologous genes in deep subseafloor sedimentary metagenomes.</title>
        <authorList>
            <person name="Kawai M."/>
            <person name="Futagami T."/>
            <person name="Toyoda A."/>
            <person name="Takaki Y."/>
            <person name="Nishi S."/>
            <person name="Hori S."/>
            <person name="Arai W."/>
            <person name="Tsubouchi T."/>
            <person name="Morono Y."/>
            <person name="Uchiyama I."/>
            <person name="Ito T."/>
            <person name="Fujiyama A."/>
            <person name="Inagaki F."/>
            <person name="Takami H."/>
        </authorList>
    </citation>
    <scope>NUCLEOTIDE SEQUENCE</scope>
    <source>
        <strain evidence="2">Expedition CK06-06</strain>
    </source>
</reference>
<dbReference type="Gene3D" id="1.20.120.580">
    <property type="entry name" value="bsu32300-like"/>
    <property type="match status" value="1"/>
</dbReference>
<accession>X1HFK7</accession>
<evidence type="ECO:0000259" key="1">
    <source>
        <dbReference type="Pfam" id="PF20797"/>
    </source>
</evidence>
<sequence length="72" mass="8302">SLGIISEQTMKDLKAFLGFRHFIRHAYSFEINPRTIEAVLDITPALVRRFIEEVRAGNENDLDSIDEKEPDI</sequence>
<dbReference type="InterPro" id="IPR037038">
    <property type="entry name" value="HepT-like_sf"/>
</dbReference>
<dbReference type="InterPro" id="IPR048769">
    <property type="entry name" value="HepT-like_dom"/>
</dbReference>
<evidence type="ECO:0000313" key="2">
    <source>
        <dbReference type="EMBL" id="GAH68212.1"/>
    </source>
</evidence>
<name>X1HFK7_9ZZZZ</name>
<feature type="domain" description="HepT-like" evidence="1">
    <location>
        <begin position="4"/>
        <end position="55"/>
    </location>
</feature>
<proteinExistence type="predicted"/>
<organism evidence="2">
    <name type="scientific">marine sediment metagenome</name>
    <dbReference type="NCBI Taxonomy" id="412755"/>
    <lineage>
        <taxon>unclassified sequences</taxon>
        <taxon>metagenomes</taxon>
        <taxon>ecological metagenomes</taxon>
    </lineage>
</organism>
<dbReference type="Pfam" id="PF20797">
    <property type="entry name" value="HepT-like_2"/>
    <property type="match status" value="1"/>
</dbReference>
<feature type="non-terminal residue" evidence="2">
    <location>
        <position position="1"/>
    </location>
</feature>